<organism evidence="2 3">
    <name type="scientific">Shewanella sairae</name>
    <dbReference type="NCBI Taxonomy" id="190310"/>
    <lineage>
        <taxon>Bacteria</taxon>
        <taxon>Pseudomonadati</taxon>
        <taxon>Pseudomonadota</taxon>
        <taxon>Gammaproteobacteria</taxon>
        <taxon>Alteromonadales</taxon>
        <taxon>Shewanellaceae</taxon>
        <taxon>Shewanella</taxon>
    </lineage>
</organism>
<dbReference type="EMBL" id="BPEY01000001">
    <property type="protein sequence ID" value="GIU40280.1"/>
    <property type="molecule type" value="Genomic_DNA"/>
</dbReference>
<feature type="coiled-coil region" evidence="1">
    <location>
        <begin position="256"/>
        <end position="283"/>
    </location>
</feature>
<comment type="caution">
    <text evidence="2">The sequence shown here is derived from an EMBL/GenBank/DDBJ whole genome shotgun (WGS) entry which is preliminary data.</text>
</comment>
<dbReference type="Proteomes" id="UP000887104">
    <property type="component" value="Unassembled WGS sequence"/>
</dbReference>
<dbReference type="RefSeq" id="WP_220778323.1">
    <property type="nucleotide sequence ID" value="NZ_BPEY01000001.1"/>
</dbReference>
<sequence>MLKDLSEGQNSKVDGYDLQQRTLITILNHRHLFRSNPFEDAKNGVIAEWMQLLMVVERIKHDKSSREILEKVDRLIEEIFSNSDVNHWVKANRSIFNSYANTGDELKWEAVSLLLGCLDNGDKYNTYLVNAFERQQERTERESKQQIVRVRDAKVINIETKILPSLMEDFDFQNLNDYRLGYPHHLIMRAYRYGNDLLKKIANLNSFDNDKFLTLREDVVSSYLDSITSGQTKYPTKMDVVSASKYRHDLIHSFNRAIEEKVANKLKEDVEAIEKALNFKRIQSAGFAPIVTDITVADCTVHPQVSAENSESYDESLAQSLCEERLQLSFQKSEFIKALNDGYYRHFISAVSDAAFEHIEKSKELTWRGSNHFRMRNSENYISGLWNFQHWSLVSCTQVFNKRTTASFVVMQRGMHFSHWCFKQEKQRRQTIRQKTELFVKETEGRFGKASTVRQSYEALKKFTKECLPEIIYSQVQERLPVEQKGLSDFFSPLNSAVDHNFIGFNKSIQENFYWLGEQLPTEPIEAIVFYRKLVRLVRDLEAKGELEVAIEVVIKCLTGKVLEDKSSVIHYSYSRLSPFGNYDLPNTVEVFNLKEPLKFQIDVFPGVLI</sequence>
<proteinExistence type="predicted"/>
<gene>
    <name evidence="2" type="ORF">TUM4438_01110</name>
</gene>
<name>A0ABQ4NZ37_9GAMM</name>
<accession>A0ABQ4NZ37</accession>
<keyword evidence="3" id="KW-1185">Reference proteome</keyword>
<evidence type="ECO:0000313" key="2">
    <source>
        <dbReference type="EMBL" id="GIU40280.1"/>
    </source>
</evidence>
<evidence type="ECO:0000256" key="1">
    <source>
        <dbReference type="SAM" id="Coils"/>
    </source>
</evidence>
<reference evidence="2" key="1">
    <citation type="submission" date="2021-05" db="EMBL/GenBank/DDBJ databases">
        <title>Molecular characterization for Shewanella algae harboring chromosomal blaOXA-55-like strains isolated from clinical and environment sample.</title>
        <authorList>
            <person name="Ohama Y."/>
            <person name="Aoki K."/>
            <person name="Harada S."/>
            <person name="Moriya K."/>
            <person name="Ishii Y."/>
            <person name="Tateda K."/>
        </authorList>
    </citation>
    <scope>NUCLEOTIDE SEQUENCE</scope>
    <source>
        <strain evidence="2">JCM 11563</strain>
    </source>
</reference>
<evidence type="ECO:0000313" key="3">
    <source>
        <dbReference type="Proteomes" id="UP000887104"/>
    </source>
</evidence>
<protein>
    <submittedName>
        <fullName evidence="2">Uncharacterized protein</fullName>
    </submittedName>
</protein>
<keyword evidence="1" id="KW-0175">Coiled coil</keyword>